<proteinExistence type="predicted"/>
<protein>
    <submittedName>
        <fullName evidence="1">Uncharacterized protein</fullName>
    </submittedName>
</protein>
<dbReference type="Proteomes" id="UP000032946">
    <property type="component" value="Chromosome"/>
</dbReference>
<name>A0A9P1KJQ5_9CYAN</name>
<dbReference type="EMBL" id="FO818640">
    <property type="protein sequence ID" value="CDM97477.1"/>
    <property type="molecule type" value="Genomic_DNA"/>
</dbReference>
<evidence type="ECO:0000313" key="2">
    <source>
        <dbReference type="Proteomes" id="UP000032946"/>
    </source>
</evidence>
<keyword evidence="2" id="KW-1185">Reference proteome</keyword>
<organism evidence="1 2">
    <name type="scientific">Limnospira indica PCC 8005</name>
    <dbReference type="NCBI Taxonomy" id="376219"/>
    <lineage>
        <taxon>Bacteria</taxon>
        <taxon>Bacillati</taxon>
        <taxon>Cyanobacteriota</taxon>
        <taxon>Cyanophyceae</taxon>
        <taxon>Oscillatoriophycideae</taxon>
        <taxon>Oscillatoriales</taxon>
        <taxon>Sirenicapillariaceae</taxon>
        <taxon>Limnospira</taxon>
    </lineage>
</organism>
<accession>A0A9P1KJQ5</accession>
<sequence>MKQQGGYWMPSLENTKIYSWDAPAPGGTGTMKVAARLSKRYDGIAEHLGMTAHTDASEVTAQMVKANQAVKEGLLMKMRINYRKSDKYFGADIYVPTNKVSDAIQKLAGKAWDGTGKITSCRDRVRADFR</sequence>
<reference evidence="1 2" key="1">
    <citation type="submission" date="2014-02" db="EMBL/GenBank/DDBJ databases">
        <authorList>
            <person name="Genoscope - CEA"/>
        </authorList>
    </citation>
    <scope>NUCLEOTIDE SEQUENCE [LARGE SCALE GENOMIC DNA]</scope>
    <source>
        <strain evidence="1 2">PCC 8005</strain>
    </source>
</reference>
<dbReference type="AlphaFoldDB" id="A0A9P1KJQ5"/>
<gene>
    <name evidence="1" type="ORF">ARTHRO_60078</name>
</gene>
<evidence type="ECO:0000313" key="1">
    <source>
        <dbReference type="EMBL" id="CDM97477.1"/>
    </source>
</evidence>